<feature type="region of interest" description="Disordered" evidence="1">
    <location>
        <begin position="286"/>
        <end position="320"/>
    </location>
</feature>
<protein>
    <submittedName>
        <fullName evidence="3">Uncharacterized protein</fullName>
    </submittedName>
</protein>
<feature type="chain" id="PRO_5015420188" evidence="2">
    <location>
        <begin position="19"/>
        <end position="426"/>
    </location>
</feature>
<evidence type="ECO:0000256" key="2">
    <source>
        <dbReference type="SAM" id="SignalP"/>
    </source>
</evidence>
<evidence type="ECO:0000256" key="1">
    <source>
        <dbReference type="SAM" id="MobiDB-lite"/>
    </source>
</evidence>
<evidence type="ECO:0000313" key="3">
    <source>
        <dbReference type="EMBL" id="PTB17420.1"/>
    </source>
</evidence>
<feature type="compositionally biased region" description="Gly residues" evidence="1">
    <location>
        <begin position="302"/>
        <end position="315"/>
    </location>
</feature>
<dbReference type="Proteomes" id="UP000240638">
    <property type="component" value="Unassembled WGS sequence"/>
</dbReference>
<sequence>MRTILLFCLLLTCLLLEACNPYEMFEAEANSQYESCMRGGNDIDTAKICANIVTDGENFTNLARLGGVKACKIIMNGRYASDPNNIVEYCMRAWYFNTMAVNFNSPDWKDLQKAAIAALDGMRRTGSITTREFQIMNHGYGGNHRGELTPASQFGAIYFVATFNSDPQEAAAHKDLIGWAAAQGCMMGAGRSTCDDARRAGQQVDQRTADAAYMRNQERGQQLAEQARRDKENYINSEKQKYAEHQAIRDAITNGISQVESMNQVQQQPVQVPIYPQPSLGRVANEPRPNVLSSSGQQYAGAAGGQRSGAPGNIGGSSAAIRPAADGPDCTNMSGYVNFIHSNPTGMGHCTNEVTGRITNNSNATLDCYFDFYKGGVKTGDGGADTLRPGETHGGEGWGIWSCGADDIRYVCFRHQADAIACKVRW</sequence>
<keyword evidence="2" id="KW-0732">Signal</keyword>
<name>A0A2T3XLN5_9BURK</name>
<dbReference type="EMBL" id="PYUC01000019">
    <property type="protein sequence ID" value="PTB17420.1"/>
    <property type="molecule type" value="Genomic_DNA"/>
</dbReference>
<gene>
    <name evidence="3" type="ORF">C9I57_28355</name>
</gene>
<dbReference type="AlphaFoldDB" id="A0A2T3XLN5"/>
<proteinExistence type="predicted"/>
<evidence type="ECO:0000313" key="4">
    <source>
        <dbReference type="Proteomes" id="UP000240638"/>
    </source>
</evidence>
<accession>A0A2T3XLN5</accession>
<reference evidence="3 4" key="1">
    <citation type="submission" date="2018-03" db="EMBL/GenBank/DDBJ databases">
        <title>Whole genome analyses suggest that Burkholderia sensu lato contains two further novel genera in the rhizoxinica-symbiotica group Mycetohabitans gen. nov., and Trinickia gen. nov.: implications for the evolution of diazotrophy and nodulation in the Burkholderiaceae.</title>
        <authorList>
            <person name="Estrada De Los Santos P."/>
            <person name="Palmer M."/>
            <person name="Chavez-Ramirez B."/>
            <person name="Steenkamp E.T."/>
            <person name="Hirsch A.M."/>
            <person name="Manyaka P."/>
            <person name="Maluk M."/>
            <person name="Lafos M."/>
            <person name="Crook M."/>
            <person name="Gross E."/>
            <person name="Simon M.F."/>
            <person name="Bueno Dos Reis Junior F."/>
            <person name="Poole P.S."/>
            <person name="Venter S.N."/>
            <person name="James E.K."/>
        </authorList>
    </citation>
    <scope>NUCLEOTIDE SEQUENCE [LARGE SCALE GENOMIC DNA]</scope>
    <source>
        <strain evidence="3 4">JPY-366</strain>
    </source>
</reference>
<comment type="caution">
    <text evidence="3">The sequence shown here is derived from an EMBL/GenBank/DDBJ whole genome shotgun (WGS) entry which is preliminary data.</text>
</comment>
<feature type="signal peptide" evidence="2">
    <location>
        <begin position="1"/>
        <end position="18"/>
    </location>
</feature>
<organism evidence="3 4">
    <name type="scientific">Trinickia symbiotica</name>
    <dbReference type="NCBI Taxonomy" id="863227"/>
    <lineage>
        <taxon>Bacteria</taxon>
        <taxon>Pseudomonadati</taxon>
        <taxon>Pseudomonadota</taxon>
        <taxon>Betaproteobacteria</taxon>
        <taxon>Burkholderiales</taxon>
        <taxon>Burkholderiaceae</taxon>
        <taxon>Trinickia</taxon>
    </lineage>
</organism>